<dbReference type="SUPFAM" id="SSF49899">
    <property type="entry name" value="Concanavalin A-like lectins/glucanases"/>
    <property type="match status" value="1"/>
</dbReference>
<dbReference type="PROSITE" id="PS50011">
    <property type="entry name" value="PROTEIN_KINASE_DOM"/>
    <property type="match status" value="1"/>
</dbReference>
<keyword evidence="13 18" id="KW-0067">ATP-binding</keyword>
<dbReference type="SMART" id="SM00220">
    <property type="entry name" value="S_TKc"/>
    <property type="match status" value="1"/>
</dbReference>
<sequence>MCSSSLNLFWTIFFFFFFITPSLSITFFAGNNVTLFGDAFLNNNSIILTQEHNCMPPPPQAALSSPPPLIASLSGLGRAFYVNPFRFLDPSANATGSFSCRFSFTITTTPSCPAGDGLAFFITSNTGSFSLYDGYMGLPADFQDSYVAVEFDTTFDPSLEDINSNHIGIDVNSVKSLASVDVVSRGIDLRGGKEMTTWIEYRDSEKMIQVWVWYSNQIRPVNPVLEAQIDLSKEFKEFMHVGFSASNGNGSAIHTVDRWRFKTFFGFLSSTMPMDTVEEGDCLMCFPGDSNLEINTFDYSQSTKSILNLALIVGGLAAVIILLVSFLVICCICLVKRKRKRIRRARSEHRMHRFRHGMMVPQMLSLTEIKSATNGFNQDKIIGEGASAVVYEGQIPSCGSVAIKRFIQENNKIDPSVSRIPFNTEFATMVGCLKHKNLVQLQGWCCERNELVLVYEYMENGSLDKILHNRMSLTKFLTWERRLNVIRGVASALIYLHEECESQIIHRDVKTCNILLDAEFNAKLGDFGLAEVYRHSFRTRDATVPAGTMGYLAPEYAFSGVPTVKTDVYSFGVVVLEVASGRRPVDEERLVITDYVWDLWEKGMLLEAADPKLMGHFNRMEIERTLIVGLSCAYPNCEKRPVMREAARMLKGESPLPVLPSKKPILRIQSVLPEGCEEIMNFGGDIDGTPWSTPRTHFSRN</sequence>
<evidence type="ECO:0000256" key="19">
    <source>
        <dbReference type="SAM" id="Phobius"/>
    </source>
</evidence>
<dbReference type="Gene3D" id="1.10.510.10">
    <property type="entry name" value="Transferase(Phosphotransferase) domain 1"/>
    <property type="match status" value="1"/>
</dbReference>
<keyword evidence="11 18" id="KW-0547">Nucleotide-binding</keyword>
<dbReference type="PROSITE" id="PS00307">
    <property type="entry name" value="LECTIN_LEGUME_BETA"/>
    <property type="match status" value="1"/>
</dbReference>
<evidence type="ECO:0000256" key="14">
    <source>
        <dbReference type="ARBA" id="ARBA00022989"/>
    </source>
</evidence>
<evidence type="ECO:0000256" key="15">
    <source>
        <dbReference type="ARBA" id="ARBA00023136"/>
    </source>
</evidence>
<evidence type="ECO:0000256" key="1">
    <source>
        <dbReference type="ARBA" id="ARBA00004251"/>
    </source>
</evidence>
<accession>A0ABD1VM51</accession>
<gene>
    <name evidence="21" type="ORF">Fot_19740</name>
    <name evidence="22" type="ORF">Fot_19784</name>
</gene>
<feature type="binding site" evidence="18">
    <location>
        <position position="404"/>
    </location>
    <ligand>
        <name>ATP</name>
        <dbReference type="ChEBI" id="CHEBI:30616"/>
    </ligand>
</feature>
<evidence type="ECO:0000256" key="12">
    <source>
        <dbReference type="ARBA" id="ARBA00022777"/>
    </source>
</evidence>
<keyword evidence="16 22" id="KW-0675">Receptor</keyword>
<dbReference type="Pfam" id="PF00069">
    <property type="entry name" value="Pkinase"/>
    <property type="match status" value="1"/>
</dbReference>
<evidence type="ECO:0000256" key="8">
    <source>
        <dbReference type="ARBA" id="ARBA00022692"/>
    </source>
</evidence>
<organism evidence="22 23">
    <name type="scientific">Forsythia ovata</name>
    <dbReference type="NCBI Taxonomy" id="205694"/>
    <lineage>
        <taxon>Eukaryota</taxon>
        <taxon>Viridiplantae</taxon>
        <taxon>Streptophyta</taxon>
        <taxon>Embryophyta</taxon>
        <taxon>Tracheophyta</taxon>
        <taxon>Spermatophyta</taxon>
        <taxon>Magnoliopsida</taxon>
        <taxon>eudicotyledons</taxon>
        <taxon>Gunneridae</taxon>
        <taxon>Pentapetalae</taxon>
        <taxon>asterids</taxon>
        <taxon>lamiids</taxon>
        <taxon>Lamiales</taxon>
        <taxon>Oleaceae</taxon>
        <taxon>Forsythieae</taxon>
        <taxon>Forsythia</taxon>
    </lineage>
</organism>
<keyword evidence="15 19" id="KW-0472">Membrane</keyword>
<dbReference type="InterPro" id="IPR017441">
    <property type="entry name" value="Protein_kinase_ATP_BS"/>
</dbReference>
<dbReference type="Gene3D" id="3.30.200.20">
    <property type="entry name" value="Phosphorylase Kinase, domain 1"/>
    <property type="match status" value="1"/>
</dbReference>
<comment type="caution">
    <text evidence="22">The sequence shown here is derived from an EMBL/GenBank/DDBJ whole genome shotgun (WGS) entry which is preliminary data.</text>
</comment>
<dbReference type="Pfam" id="PF00139">
    <property type="entry name" value="Lectin_legB"/>
    <property type="match status" value="1"/>
</dbReference>
<dbReference type="InterPro" id="IPR008271">
    <property type="entry name" value="Ser/Thr_kinase_AS"/>
</dbReference>
<dbReference type="GO" id="GO:0030246">
    <property type="term" value="F:carbohydrate binding"/>
    <property type="evidence" value="ECO:0007669"/>
    <property type="project" value="UniProtKB-KW"/>
</dbReference>
<dbReference type="PROSITE" id="PS00108">
    <property type="entry name" value="PROTEIN_KINASE_ST"/>
    <property type="match status" value="1"/>
</dbReference>
<reference evidence="22" key="2">
    <citation type="submission" date="2024-07" db="EMBL/GenBank/DDBJ databases">
        <title>Two chromosome-level genome assemblies of Korean endemic species Abeliophyllum distichum and Forsythia ovata (Oleaceae).</title>
        <authorList>
            <person name="Mun J.H."/>
        </authorList>
    </citation>
    <scope>NUCLEOTIDE SEQUENCE</scope>
    <source>
        <strain evidence="22">KNKB202402200001</strain>
        <tissue evidence="22">Leaf</tissue>
    </source>
</reference>
<reference evidence="23" key="1">
    <citation type="submission" date="2024-07" db="EMBL/GenBank/DDBJ databases">
        <title>Two chromosome-level genome assemblies of Korean endemic species Abeliophyllum distichum and Forsythia ovata (Oleaceae).</title>
        <authorList>
            <person name="Jang H."/>
        </authorList>
    </citation>
    <scope>NUCLEOTIDE SEQUENCE [LARGE SCALE GENOMIC DNA]</scope>
</reference>
<dbReference type="EMBL" id="JBFOLJ010000005">
    <property type="protein sequence ID" value="KAL2538349.1"/>
    <property type="molecule type" value="Genomic_DNA"/>
</dbReference>
<dbReference type="InterPro" id="IPR019825">
    <property type="entry name" value="Lectin_legB_Mn/Ca_BS"/>
</dbReference>
<dbReference type="InterPro" id="IPR011009">
    <property type="entry name" value="Kinase-like_dom_sf"/>
</dbReference>
<dbReference type="SUPFAM" id="SSF56112">
    <property type="entry name" value="Protein kinase-like (PK-like)"/>
    <property type="match status" value="1"/>
</dbReference>
<dbReference type="GO" id="GO:0005524">
    <property type="term" value="F:ATP binding"/>
    <property type="evidence" value="ECO:0007669"/>
    <property type="project" value="UniProtKB-UniRule"/>
</dbReference>
<proteinExistence type="inferred from homology"/>
<evidence type="ECO:0000256" key="2">
    <source>
        <dbReference type="ARBA" id="ARBA00008536"/>
    </source>
</evidence>
<evidence type="ECO:0000256" key="16">
    <source>
        <dbReference type="ARBA" id="ARBA00023170"/>
    </source>
</evidence>
<dbReference type="GO" id="GO:0002229">
    <property type="term" value="P:defense response to oomycetes"/>
    <property type="evidence" value="ECO:0007669"/>
    <property type="project" value="UniProtKB-ARBA"/>
</dbReference>
<evidence type="ECO:0000256" key="7">
    <source>
        <dbReference type="ARBA" id="ARBA00022679"/>
    </source>
</evidence>
<comment type="similarity">
    <text evidence="2">In the N-terminal section; belongs to the leguminous lectin family.</text>
</comment>
<evidence type="ECO:0000256" key="18">
    <source>
        <dbReference type="PROSITE-ProRule" id="PRU10141"/>
    </source>
</evidence>
<evidence type="ECO:0000256" key="3">
    <source>
        <dbReference type="ARBA" id="ARBA00010217"/>
    </source>
</evidence>
<dbReference type="PROSITE" id="PS00107">
    <property type="entry name" value="PROTEIN_KINASE_ATP"/>
    <property type="match status" value="1"/>
</dbReference>
<evidence type="ECO:0000313" key="21">
    <source>
        <dbReference type="EMBL" id="KAL2538349.1"/>
    </source>
</evidence>
<comment type="similarity">
    <text evidence="3">In the C-terminal section; belongs to the protein kinase superfamily. Ser/Thr protein kinase family.</text>
</comment>
<dbReference type="EMBL" id="JBFOLJ010000005">
    <property type="protein sequence ID" value="KAL2538393.1"/>
    <property type="molecule type" value="Genomic_DNA"/>
</dbReference>
<keyword evidence="23" id="KW-1185">Reference proteome</keyword>
<evidence type="ECO:0000256" key="10">
    <source>
        <dbReference type="ARBA" id="ARBA00022734"/>
    </source>
</evidence>
<feature type="domain" description="Protein kinase" evidence="20">
    <location>
        <begin position="376"/>
        <end position="659"/>
    </location>
</feature>
<keyword evidence="17" id="KW-0325">Glycoprotein</keyword>
<keyword evidence="6" id="KW-0723">Serine/threonine-protein kinase</keyword>
<evidence type="ECO:0000256" key="17">
    <source>
        <dbReference type="ARBA" id="ARBA00023180"/>
    </source>
</evidence>
<dbReference type="InterPro" id="IPR000719">
    <property type="entry name" value="Prot_kinase_dom"/>
</dbReference>
<dbReference type="Proteomes" id="UP001604277">
    <property type="component" value="Unassembled WGS sequence"/>
</dbReference>
<evidence type="ECO:0000256" key="13">
    <source>
        <dbReference type="ARBA" id="ARBA00022840"/>
    </source>
</evidence>
<evidence type="ECO:0000256" key="5">
    <source>
        <dbReference type="ARBA" id="ARBA00022475"/>
    </source>
</evidence>
<dbReference type="GO" id="GO:0004674">
    <property type="term" value="F:protein serine/threonine kinase activity"/>
    <property type="evidence" value="ECO:0007669"/>
    <property type="project" value="UniProtKB-KW"/>
</dbReference>
<keyword evidence="9" id="KW-0732">Signal</keyword>
<evidence type="ECO:0000256" key="4">
    <source>
        <dbReference type="ARBA" id="ARBA00012513"/>
    </source>
</evidence>
<feature type="transmembrane region" description="Helical" evidence="19">
    <location>
        <begin position="309"/>
        <end position="335"/>
    </location>
</feature>
<protein>
    <recommendedName>
        <fullName evidence="4">non-specific serine/threonine protein kinase</fullName>
        <ecNumber evidence="4">2.7.11.1</ecNumber>
    </recommendedName>
</protein>
<dbReference type="PANTHER" id="PTHR27007">
    <property type="match status" value="1"/>
</dbReference>
<keyword evidence="5" id="KW-1003">Cell membrane</keyword>
<dbReference type="GO" id="GO:0005886">
    <property type="term" value="C:plasma membrane"/>
    <property type="evidence" value="ECO:0007669"/>
    <property type="project" value="UniProtKB-SubCell"/>
</dbReference>
<evidence type="ECO:0000256" key="9">
    <source>
        <dbReference type="ARBA" id="ARBA00022729"/>
    </source>
</evidence>
<dbReference type="AlphaFoldDB" id="A0ABD1VM51"/>
<comment type="subcellular location">
    <subcellularLocation>
        <location evidence="1">Cell membrane</location>
        <topology evidence="1">Single-pass type I membrane protein</topology>
    </subcellularLocation>
</comment>
<keyword evidence="12 22" id="KW-0418">Kinase</keyword>
<dbReference type="InterPro" id="IPR050528">
    <property type="entry name" value="L-type_Lectin-RKs"/>
</dbReference>
<evidence type="ECO:0000313" key="22">
    <source>
        <dbReference type="EMBL" id="KAL2538393.1"/>
    </source>
</evidence>
<evidence type="ECO:0000256" key="11">
    <source>
        <dbReference type="ARBA" id="ARBA00022741"/>
    </source>
</evidence>
<evidence type="ECO:0000259" key="20">
    <source>
        <dbReference type="PROSITE" id="PS50011"/>
    </source>
</evidence>
<dbReference type="EC" id="2.7.11.1" evidence="4"/>
<keyword evidence="7" id="KW-0808">Transferase</keyword>
<keyword evidence="10" id="KW-0430">Lectin</keyword>
<name>A0ABD1VM51_9LAMI</name>
<evidence type="ECO:0000256" key="6">
    <source>
        <dbReference type="ARBA" id="ARBA00022527"/>
    </source>
</evidence>
<dbReference type="FunFam" id="1.10.510.10:FF:000342">
    <property type="entry name" value="L-type lectin-domain containing receptor kinase VIII.1"/>
    <property type="match status" value="1"/>
</dbReference>
<keyword evidence="14 19" id="KW-1133">Transmembrane helix</keyword>
<dbReference type="Gene3D" id="2.60.120.200">
    <property type="match status" value="1"/>
</dbReference>
<dbReference type="InterPro" id="IPR013320">
    <property type="entry name" value="ConA-like_dom_sf"/>
</dbReference>
<dbReference type="CDD" id="cd06899">
    <property type="entry name" value="lectin_legume_LecRK_Arcelin_ConA"/>
    <property type="match status" value="1"/>
</dbReference>
<evidence type="ECO:0000313" key="23">
    <source>
        <dbReference type="Proteomes" id="UP001604277"/>
    </source>
</evidence>
<dbReference type="FunFam" id="3.30.200.20:FF:000810">
    <property type="entry name" value="L-type lectin-domain containing receptor kinase S.6"/>
    <property type="match status" value="1"/>
</dbReference>
<dbReference type="InterPro" id="IPR001220">
    <property type="entry name" value="Legume_lectin_dom"/>
</dbReference>
<keyword evidence="8 19" id="KW-0812">Transmembrane</keyword>